<reference evidence="3" key="2">
    <citation type="journal article" date="2017" name="Nat. Plants">
        <title>The Aegilops tauschii genome reveals multiple impacts of transposons.</title>
        <authorList>
            <person name="Zhao G."/>
            <person name="Zou C."/>
            <person name="Li K."/>
            <person name="Wang K."/>
            <person name="Li T."/>
            <person name="Gao L."/>
            <person name="Zhang X."/>
            <person name="Wang H."/>
            <person name="Yang Z."/>
            <person name="Liu X."/>
            <person name="Jiang W."/>
            <person name="Mao L."/>
            <person name="Kong X."/>
            <person name="Jiao Y."/>
            <person name="Jia J."/>
        </authorList>
    </citation>
    <scope>NUCLEOTIDE SEQUENCE [LARGE SCALE GENOMIC DNA]</scope>
    <source>
        <strain evidence="3">cv. AL8/78</strain>
    </source>
</reference>
<evidence type="ECO:0000313" key="2">
    <source>
        <dbReference type="EnsemblPlants" id="AET6Gv20234900.5"/>
    </source>
</evidence>
<organism evidence="2 3">
    <name type="scientific">Aegilops tauschii subsp. strangulata</name>
    <name type="common">Goatgrass</name>
    <dbReference type="NCBI Taxonomy" id="200361"/>
    <lineage>
        <taxon>Eukaryota</taxon>
        <taxon>Viridiplantae</taxon>
        <taxon>Streptophyta</taxon>
        <taxon>Embryophyta</taxon>
        <taxon>Tracheophyta</taxon>
        <taxon>Spermatophyta</taxon>
        <taxon>Magnoliopsida</taxon>
        <taxon>Liliopsida</taxon>
        <taxon>Poales</taxon>
        <taxon>Poaceae</taxon>
        <taxon>BOP clade</taxon>
        <taxon>Pooideae</taxon>
        <taxon>Triticodae</taxon>
        <taxon>Triticeae</taxon>
        <taxon>Triticinae</taxon>
        <taxon>Aegilops</taxon>
    </lineage>
</organism>
<evidence type="ECO:0000313" key="3">
    <source>
        <dbReference type="Proteomes" id="UP000015105"/>
    </source>
</evidence>
<sequence>DALVERVGLARLVGCAAVSFAPSFPRSFSSFLFTRRTLVKLPRATRVIPRSAVPPPRDPSAGRIQQPHHGGATKQSTPAPPCRSPLPLTFLRHPPLGAFRPSASSSLDLGWSILPVGAWLDRPTPQLRRQRTCHPAHLPGSPVRFSATPCSSSPLVSRPSAQRRPDWLACLPCDQRPEQQ</sequence>
<dbReference type="Gramene" id="AET6Gv20234900.5">
    <property type="protein sequence ID" value="AET6Gv20234900.5"/>
    <property type="gene ID" value="AET6Gv20234900"/>
</dbReference>
<keyword evidence="3" id="KW-1185">Reference proteome</keyword>
<reference evidence="3" key="1">
    <citation type="journal article" date="2014" name="Science">
        <title>Ancient hybridizations among the ancestral genomes of bread wheat.</title>
        <authorList>
            <consortium name="International Wheat Genome Sequencing Consortium,"/>
            <person name="Marcussen T."/>
            <person name="Sandve S.R."/>
            <person name="Heier L."/>
            <person name="Spannagl M."/>
            <person name="Pfeifer M."/>
            <person name="Jakobsen K.S."/>
            <person name="Wulff B.B."/>
            <person name="Steuernagel B."/>
            <person name="Mayer K.F."/>
            <person name="Olsen O.A."/>
        </authorList>
    </citation>
    <scope>NUCLEOTIDE SEQUENCE [LARGE SCALE GENOMIC DNA]</scope>
    <source>
        <strain evidence="3">cv. AL8/78</strain>
    </source>
</reference>
<protein>
    <submittedName>
        <fullName evidence="2">Uncharacterized protein</fullName>
    </submittedName>
</protein>
<feature type="region of interest" description="Disordered" evidence="1">
    <location>
        <begin position="49"/>
        <end position="86"/>
    </location>
</feature>
<reference evidence="2" key="4">
    <citation type="submission" date="2019-03" db="UniProtKB">
        <authorList>
            <consortium name="EnsemblPlants"/>
        </authorList>
    </citation>
    <scope>IDENTIFICATION</scope>
</reference>
<accession>A0A453N5P4</accession>
<name>A0A453N5P4_AEGTS</name>
<evidence type="ECO:0000256" key="1">
    <source>
        <dbReference type="SAM" id="MobiDB-lite"/>
    </source>
</evidence>
<dbReference type="AlphaFoldDB" id="A0A453N5P4"/>
<dbReference type="EnsemblPlants" id="AET6Gv20234900.5">
    <property type="protein sequence ID" value="AET6Gv20234900.5"/>
    <property type="gene ID" value="AET6Gv20234900"/>
</dbReference>
<dbReference type="Proteomes" id="UP000015105">
    <property type="component" value="Chromosome 6D"/>
</dbReference>
<reference evidence="2" key="5">
    <citation type="journal article" date="2021" name="G3 (Bethesda)">
        <title>Aegilops tauschii genome assembly Aet v5.0 features greater sequence contiguity and improved annotation.</title>
        <authorList>
            <person name="Wang L."/>
            <person name="Zhu T."/>
            <person name="Rodriguez J.C."/>
            <person name="Deal K.R."/>
            <person name="Dubcovsky J."/>
            <person name="McGuire P.E."/>
            <person name="Lux T."/>
            <person name="Spannagl M."/>
            <person name="Mayer K.F.X."/>
            <person name="Baldrich P."/>
            <person name="Meyers B.C."/>
            <person name="Huo N."/>
            <person name="Gu Y.Q."/>
            <person name="Zhou H."/>
            <person name="Devos K.M."/>
            <person name="Bennetzen J.L."/>
            <person name="Unver T."/>
            <person name="Budak H."/>
            <person name="Gulick P.J."/>
            <person name="Galiba G."/>
            <person name="Kalapos B."/>
            <person name="Nelson D.R."/>
            <person name="Li P."/>
            <person name="You F.M."/>
            <person name="Luo M.C."/>
            <person name="Dvorak J."/>
        </authorList>
    </citation>
    <scope>NUCLEOTIDE SEQUENCE [LARGE SCALE GENOMIC DNA]</scope>
    <source>
        <strain evidence="2">cv. AL8/78</strain>
    </source>
</reference>
<reference evidence="2" key="3">
    <citation type="journal article" date="2017" name="Nature">
        <title>Genome sequence of the progenitor of the wheat D genome Aegilops tauschii.</title>
        <authorList>
            <person name="Luo M.C."/>
            <person name="Gu Y.Q."/>
            <person name="Puiu D."/>
            <person name="Wang H."/>
            <person name="Twardziok S.O."/>
            <person name="Deal K.R."/>
            <person name="Huo N."/>
            <person name="Zhu T."/>
            <person name="Wang L."/>
            <person name="Wang Y."/>
            <person name="McGuire P.E."/>
            <person name="Liu S."/>
            <person name="Long H."/>
            <person name="Ramasamy R.K."/>
            <person name="Rodriguez J.C."/>
            <person name="Van S.L."/>
            <person name="Yuan L."/>
            <person name="Wang Z."/>
            <person name="Xia Z."/>
            <person name="Xiao L."/>
            <person name="Anderson O.D."/>
            <person name="Ouyang S."/>
            <person name="Liang Y."/>
            <person name="Zimin A.V."/>
            <person name="Pertea G."/>
            <person name="Qi P."/>
            <person name="Bennetzen J.L."/>
            <person name="Dai X."/>
            <person name="Dawson M.W."/>
            <person name="Muller H.G."/>
            <person name="Kugler K."/>
            <person name="Rivarola-Duarte L."/>
            <person name="Spannagl M."/>
            <person name="Mayer K.F.X."/>
            <person name="Lu F.H."/>
            <person name="Bevan M.W."/>
            <person name="Leroy P."/>
            <person name="Li P."/>
            <person name="You F.M."/>
            <person name="Sun Q."/>
            <person name="Liu Z."/>
            <person name="Lyons E."/>
            <person name="Wicker T."/>
            <person name="Salzberg S.L."/>
            <person name="Devos K.M."/>
            <person name="Dvorak J."/>
        </authorList>
    </citation>
    <scope>NUCLEOTIDE SEQUENCE [LARGE SCALE GENOMIC DNA]</scope>
    <source>
        <strain evidence="2">cv. AL8/78</strain>
    </source>
</reference>
<proteinExistence type="predicted"/>